<evidence type="ECO:0000313" key="2">
    <source>
        <dbReference type="EMBL" id="KOF02613.1"/>
    </source>
</evidence>
<dbReference type="InterPro" id="IPR038475">
    <property type="entry name" value="RecG_C_sf"/>
</dbReference>
<feature type="domain" description="Schlafen AlbA-2" evidence="1">
    <location>
        <begin position="19"/>
        <end position="138"/>
    </location>
</feature>
<dbReference type="InterPro" id="IPR007421">
    <property type="entry name" value="Schlafen_AlbA_2_dom"/>
</dbReference>
<name>A0A0L8AJL2_9BACT</name>
<evidence type="ECO:0000313" key="3">
    <source>
        <dbReference type="Proteomes" id="UP000036908"/>
    </source>
</evidence>
<evidence type="ECO:0000259" key="1">
    <source>
        <dbReference type="Pfam" id="PF04326"/>
    </source>
</evidence>
<accession>A0A0L8AJL2</accession>
<proteinExistence type="predicted"/>
<dbReference type="PANTHER" id="PTHR30595:SF6">
    <property type="entry name" value="SCHLAFEN ALBA-2 DOMAIN-CONTAINING PROTEIN"/>
    <property type="match status" value="1"/>
</dbReference>
<keyword evidence="3" id="KW-1185">Reference proteome</keyword>
<dbReference type="OrthoDB" id="9807907at2"/>
<dbReference type="Pfam" id="PF13749">
    <property type="entry name" value="HATPase_c_4"/>
    <property type="match status" value="1"/>
</dbReference>
<dbReference type="Pfam" id="PF04326">
    <property type="entry name" value="SLFN_AlbA_2"/>
    <property type="match status" value="1"/>
</dbReference>
<sequence>MSDRELNILLSELRSLPNETEWLEFKVNNDVELGEYISALSNSACIHDKPHGYIVFGIDDKTHRIVGTNFNPNKKGKGNEDLIPWITRLLNPRIHFEVFTINHAEGNVVIFRIKATTNTPVAFQGTPFVRIGSYKQKLSDNPEKERLIWTKKPVVQFENEIAEDNLDIDQVLKLLDYPSYFDLMNIPLPSDKSGIAEKLINEKLILKEGSKYAITNLGAILFAKEIEHFETLERKAVRVIIYDGKNKRKTIKEQTGKRGYAVGFEGLVNYIDDQLPSNEIIDSALRKEVKMYPKLAIRELVANVIIHQDFRERGTGPMVELFSDRIEISNPGKPLINTLRFVDHNPQSRNERLAHFMRRLNICEERGSGIDKVLFECEFFQLPAPKIIEGENYTRIILYSYKTLRQMDKEDKIRACYMHSCLKIVSGEYMTNQTLRERFGIDEKNYSIASRIISETIKSGLVKDYDPDSSSKKHAKYVPFWA</sequence>
<organism evidence="2 3">
    <name type="scientific">Roseivirga seohaensis subsp. aquiponti</name>
    <dbReference type="NCBI Taxonomy" id="1566026"/>
    <lineage>
        <taxon>Bacteria</taxon>
        <taxon>Pseudomonadati</taxon>
        <taxon>Bacteroidota</taxon>
        <taxon>Cytophagia</taxon>
        <taxon>Cytophagales</taxon>
        <taxon>Roseivirgaceae</taxon>
        <taxon>Roseivirga</taxon>
    </lineage>
</organism>
<reference evidence="3" key="1">
    <citation type="submission" date="2014-11" db="EMBL/GenBank/DDBJ databases">
        <title>Genome sequencing of Roseivirga sp. D-25.</title>
        <authorList>
            <person name="Selvaratnam C."/>
            <person name="Thevarajoo S."/>
            <person name="Goh K.M."/>
            <person name="Eee R."/>
            <person name="Chan K.-G."/>
            <person name="Chong C.S."/>
        </authorList>
    </citation>
    <scope>NUCLEOTIDE SEQUENCE [LARGE SCALE GENOMIC DNA]</scope>
    <source>
        <strain evidence="3">D-25</strain>
    </source>
</reference>
<dbReference type="AlphaFoldDB" id="A0A0L8AJL2"/>
<dbReference type="EMBL" id="JSVA01000010">
    <property type="protein sequence ID" value="KOF02613.1"/>
    <property type="molecule type" value="Genomic_DNA"/>
</dbReference>
<dbReference type="Proteomes" id="UP000036908">
    <property type="component" value="Unassembled WGS sequence"/>
</dbReference>
<comment type="caution">
    <text evidence="2">The sequence shown here is derived from an EMBL/GenBank/DDBJ whole genome shotgun (WGS) entry which is preliminary data.</text>
</comment>
<gene>
    <name evidence="2" type="ORF">OB69_09800</name>
</gene>
<protein>
    <submittedName>
        <fullName evidence="2">Transcriptional regulator</fullName>
    </submittedName>
</protein>
<dbReference type="PATRIC" id="fig|1566026.4.peg.242"/>
<dbReference type="InterPro" id="IPR038461">
    <property type="entry name" value="Schlafen_AlbA_2_dom_sf"/>
</dbReference>
<dbReference type="RefSeq" id="WP_053223546.1">
    <property type="nucleotide sequence ID" value="NZ_JSVA01000010.1"/>
</dbReference>
<dbReference type="Gene3D" id="3.30.565.60">
    <property type="match status" value="1"/>
</dbReference>
<dbReference type="PANTHER" id="PTHR30595">
    <property type="entry name" value="GLPR-RELATED TRANSCRIPTIONAL REPRESSOR"/>
    <property type="match status" value="1"/>
</dbReference>
<dbReference type="Gene3D" id="3.30.950.30">
    <property type="entry name" value="Schlafen, AAA domain"/>
    <property type="match status" value="1"/>
</dbReference>